<proteinExistence type="predicted"/>
<organism evidence="1">
    <name type="scientific">Timema genevievae</name>
    <name type="common">Walking stick</name>
    <dbReference type="NCBI Taxonomy" id="629358"/>
    <lineage>
        <taxon>Eukaryota</taxon>
        <taxon>Metazoa</taxon>
        <taxon>Ecdysozoa</taxon>
        <taxon>Arthropoda</taxon>
        <taxon>Hexapoda</taxon>
        <taxon>Insecta</taxon>
        <taxon>Pterygota</taxon>
        <taxon>Neoptera</taxon>
        <taxon>Polyneoptera</taxon>
        <taxon>Phasmatodea</taxon>
        <taxon>Timematodea</taxon>
        <taxon>Timematoidea</taxon>
        <taxon>Timematidae</taxon>
        <taxon>Timema</taxon>
    </lineage>
</organism>
<evidence type="ECO:0000313" key="1">
    <source>
        <dbReference type="EMBL" id="CAD7586650.1"/>
    </source>
</evidence>
<protein>
    <submittedName>
        <fullName evidence="1">Uncharacterized protein</fullName>
    </submittedName>
</protein>
<accession>A0A7R9PHM7</accession>
<name>A0A7R9PHM7_TIMGE</name>
<dbReference type="EMBL" id="OE839303">
    <property type="protein sequence ID" value="CAD7586650.1"/>
    <property type="molecule type" value="Genomic_DNA"/>
</dbReference>
<reference evidence="1" key="1">
    <citation type="submission" date="2020-11" db="EMBL/GenBank/DDBJ databases">
        <authorList>
            <person name="Tran Van P."/>
        </authorList>
    </citation>
    <scope>NUCLEOTIDE SEQUENCE</scope>
</reference>
<sequence>MPIMYEEDIVLKKKCQNLHRGRVENHLGKIAPNTIVEIIQDVVAGLVAERSLSQLKIDTTKSYPAKFQTRNTSITISQTRESSYDNIGTIYNNHKYLYTKLTSFSSFITKNSIAKHISSHSRRAISSHYVPVLKWFNVMKEIMDKGTLKRNTVSTLKPPITPVKIINKSCS</sequence>
<gene>
    <name evidence="1" type="ORF">TGEB3V08_LOCUS960</name>
</gene>
<dbReference type="AlphaFoldDB" id="A0A7R9PHM7"/>